<organism evidence="2 3">
    <name type="scientific">Koleobacter methoxysyntrophicus</name>
    <dbReference type="NCBI Taxonomy" id="2751313"/>
    <lineage>
        <taxon>Bacteria</taxon>
        <taxon>Bacillati</taxon>
        <taxon>Bacillota</taxon>
        <taxon>Clostridia</taxon>
        <taxon>Koleobacterales</taxon>
        <taxon>Koleobacteraceae</taxon>
        <taxon>Koleobacter</taxon>
    </lineage>
</organism>
<feature type="transmembrane region" description="Helical" evidence="1">
    <location>
        <begin position="144"/>
        <end position="165"/>
    </location>
</feature>
<accession>A0A8A0RMI6</accession>
<dbReference type="KEGG" id="kme:H0A61_00738"/>
<dbReference type="InterPro" id="IPR010178">
    <property type="entry name" value="Lit"/>
</dbReference>
<name>A0A8A0RMI6_9FIRM</name>
<gene>
    <name evidence="2" type="ORF">H0A61_00738</name>
</gene>
<dbReference type="NCBIfam" id="TIGR01906">
    <property type="entry name" value="integ_TIGR01906"/>
    <property type="match status" value="1"/>
</dbReference>
<evidence type="ECO:0000256" key="1">
    <source>
        <dbReference type="SAM" id="Phobius"/>
    </source>
</evidence>
<dbReference type="RefSeq" id="WP_206708630.1">
    <property type="nucleotide sequence ID" value="NZ_CP059066.1"/>
</dbReference>
<evidence type="ECO:0000313" key="2">
    <source>
        <dbReference type="EMBL" id="QSQ08416.1"/>
    </source>
</evidence>
<keyword evidence="3" id="KW-1185">Reference proteome</keyword>
<keyword evidence="1" id="KW-0812">Transmembrane</keyword>
<keyword evidence="1" id="KW-0472">Membrane</keyword>
<feature type="transmembrane region" description="Helical" evidence="1">
    <location>
        <begin position="112"/>
        <end position="132"/>
    </location>
</feature>
<proteinExistence type="predicted"/>
<evidence type="ECO:0000313" key="3">
    <source>
        <dbReference type="Proteomes" id="UP000662904"/>
    </source>
</evidence>
<dbReference type="EMBL" id="CP059066">
    <property type="protein sequence ID" value="QSQ08416.1"/>
    <property type="molecule type" value="Genomic_DNA"/>
</dbReference>
<feature type="transmembrane region" description="Helical" evidence="1">
    <location>
        <begin position="7"/>
        <end position="29"/>
    </location>
</feature>
<reference evidence="2" key="1">
    <citation type="submission" date="2020-07" db="EMBL/GenBank/DDBJ databases">
        <title>Koleobacter methoxysyntrophicus gen. nov., sp. nov., a novel anaerobic bacterium isolated from deep subsurface oil field and proposal of Koleobacterales ord. nov. in the phylum Firmicutes.</title>
        <authorList>
            <person name="Sakamoto S."/>
            <person name="Tamaki H."/>
        </authorList>
    </citation>
    <scope>NUCLEOTIDE SEQUENCE</scope>
    <source>
        <strain evidence="2">NRmbB1</strain>
    </source>
</reference>
<dbReference type="Proteomes" id="UP000662904">
    <property type="component" value="Chromosome"/>
</dbReference>
<sequence>MNSDKKRIILTTVCWVILSFFLPLTLLLFNLEQTVFDVRFYISEFEKYDIQRKMEVHDGDLMTAVQNLLEYLKGERVTPQSEVTIKSKRVDIFGERELAHLEDVRELFKKGFVLKGFSFAASVLLLIGLYFSGRPDPLPTVSKALFRSCIAALLILILFISTVLLNFSTSFTYFHLIFFDNDLWLLDPATENLIKMFPERFFFDTAFRVLKKTFLQLSLIAVFTGFAKRYFPKGG</sequence>
<dbReference type="Pfam" id="PF07314">
    <property type="entry name" value="Lit"/>
    <property type="match status" value="1"/>
</dbReference>
<protein>
    <recommendedName>
        <fullName evidence="4">TIGR01906 family membrane protein</fullName>
    </recommendedName>
</protein>
<evidence type="ECO:0008006" key="4">
    <source>
        <dbReference type="Google" id="ProtNLM"/>
    </source>
</evidence>
<feature type="transmembrane region" description="Helical" evidence="1">
    <location>
        <begin position="213"/>
        <end position="231"/>
    </location>
</feature>
<keyword evidence="1" id="KW-1133">Transmembrane helix</keyword>
<dbReference type="AlphaFoldDB" id="A0A8A0RMI6"/>